<gene>
    <name evidence="2" type="ORF">E2C01_083982</name>
</gene>
<dbReference type="AlphaFoldDB" id="A0A5B7J9G8"/>
<dbReference type="EMBL" id="VSRR010079766">
    <property type="protein sequence ID" value="MPC89054.1"/>
    <property type="molecule type" value="Genomic_DNA"/>
</dbReference>
<dbReference type="Proteomes" id="UP000324222">
    <property type="component" value="Unassembled WGS sequence"/>
</dbReference>
<proteinExistence type="predicted"/>
<protein>
    <submittedName>
        <fullName evidence="2">Uncharacterized protein</fullName>
    </submittedName>
</protein>
<organism evidence="2 3">
    <name type="scientific">Portunus trituberculatus</name>
    <name type="common">Swimming crab</name>
    <name type="synonym">Neptunus trituberculatus</name>
    <dbReference type="NCBI Taxonomy" id="210409"/>
    <lineage>
        <taxon>Eukaryota</taxon>
        <taxon>Metazoa</taxon>
        <taxon>Ecdysozoa</taxon>
        <taxon>Arthropoda</taxon>
        <taxon>Crustacea</taxon>
        <taxon>Multicrustacea</taxon>
        <taxon>Malacostraca</taxon>
        <taxon>Eumalacostraca</taxon>
        <taxon>Eucarida</taxon>
        <taxon>Decapoda</taxon>
        <taxon>Pleocyemata</taxon>
        <taxon>Brachyura</taxon>
        <taxon>Eubrachyura</taxon>
        <taxon>Portunoidea</taxon>
        <taxon>Portunidae</taxon>
        <taxon>Portuninae</taxon>
        <taxon>Portunus</taxon>
    </lineage>
</organism>
<feature type="region of interest" description="Disordered" evidence="1">
    <location>
        <begin position="1"/>
        <end position="28"/>
    </location>
</feature>
<evidence type="ECO:0000313" key="2">
    <source>
        <dbReference type="EMBL" id="MPC89054.1"/>
    </source>
</evidence>
<reference evidence="2 3" key="1">
    <citation type="submission" date="2019-05" db="EMBL/GenBank/DDBJ databases">
        <title>Another draft genome of Portunus trituberculatus and its Hox gene families provides insights of decapod evolution.</title>
        <authorList>
            <person name="Jeong J.-H."/>
            <person name="Song I."/>
            <person name="Kim S."/>
            <person name="Choi T."/>
            <person name="Kim D."/>
            <person name="Ryu S."/>
            <person name="Kim W."/>
        </authorList>
    </citation>
    <scope>NUCLEOTIDE SEQUENCE [LARGE SCALE GENOMIC DNA]</scope>
    <source>
        <tissue evidence="2">Muscle</tissue>
    </source>
</reference>
<keyword evidence="3" id="KW-1185">Reference proteome</keyword>
<evidence type="ECO:0000256" key="1">
    <source>
        <dbReference type="SAM" id="MobiDB-lite"/>
    </source>
</evidence>
<sequence length="28" mass="3274">MTPKGQLSRKKQQKGRKVERLMMSPSEN</sequence>
<evidence type="ECO:0000313" key="3">
    <source>
        <dbReference type="Proteomes" id="UP000324222"/>
    </source>
</evidence>
<feature type="compositionally biased region" description="Basic residues" evidence="1">
    <location>
        <begin position="7"/>
        <end position="17"/>
    </location>
</feature>
<comment type="caution">
    <text evidence="2">The sequence shown here is derived from an EMBL/GenBank/DDBJ whole genome shotgun (WGS) entry which is preliminary data.</text>
</comment>
<accession>A0A5B7J9G8</accession>
<name>A0A5B7J9G8_PORTR</name>